<evidence type="ECO:0000313" key="7">
    <source>
        <dbReference type="EMBL" id="SHI15548.1"/>
    </source>
</evidence>
<keyword evidence="2 5" id="KW-0689">Ribosomal protein</keyword>
<dbReference type="InterPro" id="IPR038657">
    <property type="entry name" value="Ribosomal_bL19_sf"/>
</dbReference>
<proteinExistence type="inferred from homology"/>
<dbReference type="GO" id="GO:0003735">
    <property type="term" value="F:structural constituent of ribosome"/>
    <property type="evidence" value="ECO:0007669"/>
    <property type="project" value="InterPro"/>
</dbReference>
<organism evidence="7 8">
    <name type="scientific">Bradyrhizobium erythrophlei</name>
    <dbReference type="NCBI Taxonomy" id="1437360"/>
    <lineage>
        <taxon>Bacteria</taxon>
        <taxon>Pseudomonadati</taxon>
        <taxon>Pseudomonadota</taxon>
        <taxon>Alphaproteobacteria</taxon>
        <taxon>Hyphomicrobiales</taxon>
        <taxon>Nitrobacteraceae</taxon>
        <taxon>Bradyrhizobium</taxon>
    </lineage>
</organism>
<evidence type="ECO:0000256" key="4">
    <source>
        <dbReference type="ARBA" id="ARBA00035171"/>
    </source>
</evidence>
<dbReference type="RefSeq" id="WP_079606747.1">
    <property type="nucleotide sequence ID" value="NZ_LT670817.1"/>
</dbReference>
<keyword evidence="3 5" id="KW-0687">Ribonucleoprotein</keyword>
<dbReference type="Pfam" id="PF01245">
    <property type="entry name" value="Ribosomal_L19"/>
    <property type="match status" value="1"/>
</dbReference>
<evidence type="ECO:0000256" key="2">
    <source>
        <dbReference type="ARBA" id="ARBA00022980"/>
    </source>
</evidence>
<dbReference type="PRINTS" id="PR00061">
    <property type="entry name" value="RIBOSOMALL19"/>
</dbReference>
<protein>
    <recommendedName>
        <fullName evidence="4 5">Large ribosomal subunit protein bL19</fullName>
    </recommendedName>
</protein>
<sequence>MNLIQELEKEQFDKLSAGKEIPDFGPGDTVIVNVKVVEGDRSRVQAYEGVCIGRSGGGLNESFTVRKISYGEGVERVFPVMSPMIDSIKLVRRGKVRRAKLYYLRNLRGKSARIVEKKTDRPQAAAVGE</sequence>
<dbReference type="GO" id="GO:0006412">
    <property type="term" value="P:translation"/>
    <property type="evidence" value="ECO:0007669"/>
    <property type="project" value="UniProtKB-UniRule"/>
</dbReference>
<reference evidence="7 8" key="1">
    <citation type="submission" date="2016-11" db="EMBL/GenBank/DDBJ databases">
        <authorList>
            <person name="Jaros S."/>
            <person name="Januszkiewicz K."/>
            <person name="Wedrychowicz H."/>
        </authorList>
    </citation>
    <scope>NUCLEOTIDE SEQUENCE [LARGE SCALE GENOMIC DNA]</scope>
    <source>
        <strain evidence="7 8">GAS138</strain>
    </source>
</reference>
<dbReference type="GO" id="GO:0022625">
    <property type="term" value="C:cytosolic large ribosomal subunit"/>
    <property type="evidence" value="ECO:0007669"/>
    <property type="project" value="TreeGrafter"/>
</dbReference>
<evidence type="ECO:0000313" key="8">
    <source>
        <dbReference type="Proteomes" id="UP000189796"/>
    </source>
</evidence>
<dbReference type="InterPro" id="IPR018257">
    <property type="entry name" value="Ribosomal_bL19_CS"/>
</dbReference>
<evidence type="ECO:0000256" key="3">
    <source>
        <dbReference type="ARBA" id="ARBA00023274"/>
    </source>
</evidence>
<accession>A0A1M5YUM0</accession>
<dbReference type="InterPro" id="IPR001857">
    <property type="entry name" value="Ribosomal_bL19"/>
</dbReference>
<dbReference type="PIRSF" id="PIRSF002191">
    <property type="entry name" value="Ribosomal_L19"/>
    <property type="match status" value="1"/>
</dbReference>
<evidence type="ECO:0000256" key="5">
    <source>
        <dbReference type="HAMAP-Rule" id="MF_00402"/>
    </source>
</evidence>
<dbReference type="NCBIfam" id="TIGR01024">
    <property type="entry name" value="rplS_bact"/>
    <property type="match status" value="1"/>
</dbReference>
<dbReference type="PANTHER" id="PTHR15680">
    <property type="entry name" value="RIBOSOMAL PROTEIN L19"/>
    <property type="match status" value="1"/>
</dbReference>
<dbReference type="AlphaFoldDB" id="A0A1M5YUM0"/>
<dbReference type="PROSITE" id="PS01015">
    <property type="entry name" value="RIBOSOMAL_L19"/>
    <property type="match status" value="1"/>
</dbReference>
<comment type="function">
    <text evidence="5 6">This protein is located at the 30S-50S ribosomal subunit interface and may play a role in the structure and function of the aminoacyl-tRNA binding site.</text>
</comment>
<dbReference type="PANTHER" id="PTHR15680:SF9">
    <property type="entry name" value="LARGE RIBOSOMAL SUBUNIT PROTEIN BL19M"/>
    <property type="match status" value="1"/>
</dbReference>
<dbReference type="EMBL" id="LT670817">
    <property type="protein sequence ID" value="SHI15548.1"/>
    <property type="molecule type" value="Genomic_DNA"/>
</dbReference>
<dbReference type="HAMAP" id="MF_00402">
    <property type="entry name" value="Ribosomal_bL19"/>
    <property type="match status" value="1"/>
</dbReference>
<gene>
    <name evidence="5" type="primary">rplS</name>
    <name evidence="7" type="ORF">SAMN05443248_8788</name>
</gene>
<dbReference type="Proteomes" id="UP000189796">
    <property type="component" value="Chromosome I"/>
</dbReference>
<dbReference type="OrthoDB" id="9803541at2"/>
<dbReference type="InterPro" id="IPR008991">
    <property type="entry name" value="Translation_prot_SH3-like_sf"/>
</dbReference>
<name>A0A1M5YUM0_9BRAD</name>
<comment type="similarity">
    <text evidence="1 5 6">Belongs to the bacterial ribosomal protein bL19 family.</text>
</comment>
<dbReference type="FunFam" id="2.30.30.790:FF:000001">
    <property type="entry name" value="50S ribosomal protein L19"/>
    <property type="match status" value="1"/>
</dbReference>
<evidence type="ECO:0000256" key="6">
    <source>
        <dbReference type="RuleBase" id="RU000559"/>
    </source>
</evidence>
<dbReference type="SUPFAM" id="SSF50104">
    <property type="entry name" value="Translation proteins SH3-like domain"/>
    <property type="match status" value="1"/>
</dbReference>
<evidence type="ECO:0000256" key="1">
    <source>
        <dbReference type="ARBA" id="ARBA00005781"/>
    </source>
</evidence>
<dbReference type="Gene3D" id="2.30.30.790">
    <property type="match status" value="1"/>
</dbReference>